<evidence type="ECO:0000259" key="5">
    <source>
        <dbReference type="SMART" id="SM00829"/>
    </source>
</evidence>
<dbReference type="Gene3D" id="3.40.50.720">
    <property type="entry name" value="NAD(P)-binding Rossmann-like Domain"/>
    <property type="match status" value="1"/>
</dbReference>
<dbReference type="InterPro" id="IPR013154">
    <property type="entry name" value="ADH-like_N"/>
</dbReference>
<sequence length="565" mass="60543">MVDQLSKVLKRPRLFNQPLAPLINMGLPATVEAITIPHTGGIDVMEKTSIPFPHPKPNEFLVKVDYAGVNFIDTYYRRVVGTKVRVEALIWTSRSGLYPYKSFPAVIGWETAGTILALPTDPNILNHDAFKKQGFKLGGKLASEWLGTHATYIAVPWDHAYSVPDSVSTKIAAAALLQGVTALSFTEEAYKLQKGDTILVHTVAGGLGLLLTQFIKRAGATVIGTTSTPEKAALAKSYGADYVILYRSENTVERVLEITNGRGVDAIYDGVGKDTAGLYPLKSFPAGIGKEIAGTIVALPTDPEVLNNEIFKKQGWKVGGKIAADLLGSHATYAAVPWTVAWAVPDAIPTKIAAAGLLQGLTVATFVEEAYKVKKGDTILVHTIAGGLGLLFAQFVKKAGATVIGTTSTPEKAEIAKAHGADHVILYKSENTVQHVLEITNGEGVDGIFDGVGKDTFDSDFEMIKRKGTIVAVGNASGAVPPFNIFKLVPKNVKLVRPTMSNYVATPEEAAHYGNELFRLIETGELKINIHKEYPFTAEGVQEAQQDLTGGKTTGKLVIKINPDA</sequence>
<keyword evidence="1" id="KW-0521">NADP</keyword>
<organism evidence="6 7">
    <name type="scientific">Ephemerocybe angulata</name>
    <dbReference type="NCBI Taxonomy" id="980116"/>
    <lineage>
        <taxon>Eukaryota</taxon>
        <taxon>Fungi</taxon>
        <taxon>Dikarya</taxon>
        <taxon>Basidiomycota</taxon>
        <taxon>Agaricomycotina</taxon>
        <taxon>Agaricomycetes</taxon>
        <taxon>Agaricomycetidae</taxon>
        <taxon>Agaricales</taxon>
        <taxon>Agaricineae</taxon>
        <taxon>Psathyrellaceae</taxon>
        <taxon>Ephemerocybe</taxon>
    </lineage>
</organism>
<name>A0A8H5BHE5_9AGAR</name>
<dbReference type="PANTHER" id="PTHR48106">
    <property type="entry name" value="QUINONE OXIDOREDUCTASE PIG3-RELATED"/>
    <property type="match status" value="1"/>
</dbReference>
<dbReference type="GO" id="GO:0003960">
    <property type="term" value="F:quinone reductase (NADPH) activity"/>
    <property type="evidence" value="ECO:0007669"/>
    <property type="project" value="InterPro"/>
</dbReference>
<gene>
    <name evidence="6" type="ORF">D9611_005538</name>
</gene>
<dbReference type="SUPFAM" id="SSF51735">
    <property type="entry name" value="NAD(P)-binding Rossmann-fold domains"/>
    <property type="match status" value="2"/>
</dbReference>
<evidence type="ECO:0000256" key="3">
    <source>
        <dbReference type="ARBA" id="ARBA00043088"/>
    </source>
</evidence>
<reference evidence="6 7" key="1">
    <citation type="journal article" date="2020" name="ISME J.">
        <title>Uncovering the hidden diversity of litter-decomposition mechanisms in mushroom-forming fungi.</title>
        <authorList>
            <person name="Floudas D."/>
            <person name="Bentzer J."/>
            <person name="Ahren D."/>
            <person name="Johansson T."/>
            <person name="Persson P."/>
            <person name="Tunlid A."/>
        </authorList>
    </citation>
    <scope>NUCLEOTIDE SEQUENCE [LARGE SCALE GENOMIC DNA]</scope>
    <source>
        <strain evidence="6 7">CBS 175.51</strain>
    </source>
</reference>
<dbReference type="InterPro" id="IPR036291">
    <property type="entry name" value="NAD(P)-bd_dom_sf"/>
</dbReference>
<dbReference type="CDD" id="cd05286">
    <property type="entry name" value="QOR2"/>
    <property type="match status" value="1"/>
</dbReference>
<dbReference type="PANTHER" id="PTHR48106:SF13">
    <property type="entry name" value="QUINONE OXIDOREDUCTASE-RELATED"/>
    <property type="match status" value="1"/>
</dbReference>
<dbReference type="FunFam" id="3.40.50.720:FF:000053">
    <property type="entry name" value="Quinone oxidoreductase 1"/>
    <property type="match status" value="1"/>
</dbReference>
<dbReference type="Pfam" id="PF00107">
    <property type="entry name" value="ADH_zinc_N"/>
    <property type="match status" value="2"/>
</dbReference>
<proteinExistence type="predicted"/>
<dbReference type="InterPro" id="IPR020843">
    <property type="entry name" value="ER"/>
</dbReference>
<dbReference type="Gene3D" id="3.90.180.10">
    <property type="entry name" value="Medium-chain alcohol dehydrogenases, catalytic domain"/>
    <property type="match status" value="2"/>
</dbReference>
<dbReference type="EMBL" id="JAACJK010000166">
    <property type="protein sequence ID" value="KAF5323325.1"/>
    <property type="molecule type" value="Genomic_DNA"/>
</dbReference>
<dbReference type="AlphaFoldDB" id="A0A8H5BHE5"/>
<dbReference type="InterPro" id="IPR011032">
    <property type="entry name" value="GroES-like_sf"/>
</dbReference>
<evidence type="ECO:0000313" key="7">
    <source>
        <dbReference type="Proteomes" id="UP000541558"/>
    </source>
</evidence>
<dbReference type="SUPFAM" id="SSF50129">
    <property type="entry name" value="GroES-like"/>
    <property type="match status" value="2"/>
</dbReference>
<evidence type="ECO:0000256" key="1">
    <source>
        <dbReference type="ARBA" id="ARBA00022857"/>
    </source>
</evidence>
<comment type="caution">
    <text evidence="6">The sequence shown here is derived from an EMBL/GenBank/DDBJ whole genome shotgun (WGS) entry which is preliminary data.</text>
</comment>
<protein>
    <recommendedName>
        <fullName evidence="4">Probable quinone oxidoreductase</fullName>
    </recommendedName>
    <alternativeName>
        <fullName evidence="3">NADPH:quinone reductase</fullName>
    </alternativeName>
</protein>
<dbReference type="InterPro" id="IPR013149">
    <property type="entry name" value="ADH-like_C"/>
</dbReference>
<dbReference type="OrthoDB" id="48317at2759"/>
<evidence type="ECO:0000256" key="4">
    <source>
        <dbReference type="ARBA" id="ARBA00070796"/>
    </source>
</evidence>
<dbReference type="GO" id="GO:0005829">
    <property type="term" value="C:cytosol"/>
    <property type="evidence" value="ECO:0007669"/>
    <property type="project" value="TreeGrafter"/>
</dbReference>
<dbReference type="Proteomes" id="UP000541558">
    <property type="component" value="Unassembled WGS sequence"/>
</dbReference>
<dbReference type="InterPro" id="IPR047618">
    <property type="entry name" value="QOR-like"/>
</dbReference>
<keyword evidence="7" id="KW-1185">Reference proteome</keyword>
<accession>A0A8H5BHE5</accession>
<dbReference type="SMART" id="SM00829">
    <property type="entry name" value="PKS_ER"/>
    <property type="match status" value="1"/>
</dbReference>
<dbReference type="Pfam" id="PF08240">
    <property type="entry name" value="ADH_N"/>
    <property type="match status" value="1"/>
</dbReference>
<evidence type="ECO:0000256" key="2">
    <source>
        <dbReference type="ARBA" id="ARBA00023002"/>
    </source>
</evidence>
<keyword evidence="2" id="KW-0560">Oxidoreductase</keyword>
<evidence type="ECO:0000313" key="6">
    <source>
        <dbReference type="EMBL" id="KAF5323325.1"/>
    </source>
</evidence>
<feature type="domain" description="Enoyl reductase (ER)" evidence="5">
    <location>
        <begin position="40"/>
        <end position="559"/>
    </location>
</feature>
<dbReference type="GO" id="GO:0035925">
    <property type="term" value="F:mRNA 3'-UTR AU-rich region binding"/>
    <property type="evidence" value="ECO:0007669"/>
    <property type="project" value="TreeGrafter"/>
</dbReference>
<dbReference type="GO" id="GO:0070402">
    <property type="term" value="F:NADPH binding"/>
    <property type="evidence" value="ECO:0007669"/>
    <property type="project" value="TreeGrafter"/>
</dbReference>